<comment type="similarity">
    <text evidence="1 8">Belongs to the CoaE family.</text>
</comment>
<comment type="subcellular location">
    <subcellularLocation>
        <location evidence="8">Cytoplasm</location>
    </subcellularLocation>
</comment>
<proteinExistence type="inferred from homology"/>
<keyword evidence="11" id="KW-1185">Reference proteome</keyword>
<keyword evidence="3 8" id="KW-0808">Transferase</keyword>
<organism evidence="10 11">
    <name type="scientific">Dethiosulfatarculus sandiegensis</name>
    <dbReference type="NCBI Taxonomy" id="1429043"/>
    <lineage>
        <taxon>Bacteria</taxon>
        <taxon>Pseudomonadati</taxon>
        <taxon>Thermodesulfobacteriota</taxon>
        <taxon>Desulfarculia</taxon>
        <taxon>Desulfarculales</taxon>
        <taxon>Desulfarculaceae</taxon>
        <taxon>Dethiosulfatarculus</taxon>
    </lineage>
</organism>
<reference evidence="10 11" key="1">
    <citation type="submission" date="2013-11" db="EMBL/GenBank/DDBJ databases">
        <title>Metagenomic analysis of a methanogenic consortium involved in long chain n-alkane degradation.</title>
        <authorList>
            <person name="Davidova I.A."/>
            <person name="Callaghan A.V."/>
            <person name="Wawrik B."/>
            <person name="Pruitt S."/>
            <person name="Marks C."/>
            <person name="Duncan K.E."/>
            <person name="Suflita J.M."/>
        </authorList>
    </citation>
    <scope>NUCLEOTIDE SEQUENCE [LARGE SCALE GENOMIC DNA]</scope>
    <source>
        <strain evidence="10 11">SPR</strain>
    </source>
</reference>
<evidence type="ECO:0000256" key="4">
    <source>
        <dbReference type="ARBA" id="ARBA00022741"/>
    </source>
</evidence>
<evidence type="ECO:0000256" key="7">
    <source>
        <dbReference type="ARBA" id="ARBA00022993"/>
    </source>
</evidence>
<dbReference type="GO" id="GO:0015937">
    <property type="term" value="P:coenzyme A biosynthetic process"/>
    <property type="evidence" value="ECO:0007669"/>
    <property type="project" value="UniProtKB-UniRule"/>
</dbReference>
<dbReference type="NCBIfam" id="TIGR00152">
    <property type="entry name" value="dephospho-CoA kinase"/>
    <property type="match status" value="1"/>
</dbReference>
<keyword evidence="7 8" id="KW-0173">Coenzyme A biosynthesis</keyword>
<comment type="function">
    <text evidence="8">Catalyzes the phosphorylation of the 3'-hydroxyl group of dephosphocoenzyme A to form coenzyme A.</text>
</comment>
<dbReference type="EC" id="2.7.1.24" evidence="8 9"/>
<evidence type="ECO:0000256" key="3">
    <source>
        <dbReference type="ARBA" id="ARBA00022679"/>
    </source>
</evidence>
<sequence length="213" mass="23952">MLKVGLTGGIATGKSTVAAMLIELGAPVVDSDILAREAVAKGSEGLREVRRVFGDKVLDEEQNLDRRAMRELIFQDPGARERLNSIVHPRVAALIDRQVDELERIGRQVVFVDVPLLYEVGWEDLMDVVVLVYVPAEVQLRRLMKRDQVERDQAVNALKAQLPIEQKLKKAQFLVDNQGSLEETREQVVALWARLQSQLCGHRQPGNSEPTRK</sequence>
<dbReference type="FunCoup" id="A0A0D2JCM6">
    <property type="interactions" value="450"/>
</dbReference>
<feature type="binding site" evidence="8">
    <location>
        <begin position="11"/>
        <end position="16"/>
    </location>
    <ligand>
        <name>ATP</name>
        <dbReference type="ChEBI" id="CHEBI:30616"/>
    </ligand>
</feature>
<dbReference type="RefSeq" id="WP_044346169.1">
    <property type="nucleotide sequence ID" value="NZ_AZAC01000001.1"/>
</dbReference>
<dbReference type="InParanoid" id="A0A0D2JCM6"/>
<evidence type="ECO:0000256" key="6">
    <source>
        <dbReference type="ARBA" id="ARBA00022840"/>
    </source>
</evidence>
<dbReference type="PROSITE" id="PS51219">
    <property type="entry name" value="DPCK"/>
    <property type="match status" value="1"/>
</dbReference>
<evidence type="ECO:0000256" key="1">
    <source>
        <dbReference type="ARBA" id="ARBA00009018"/>
    </source>
</evidence>
<dbReference type="Pfam" id="PF01121">
    <property type="entry name" value="CoaE"/>
    <property type="match status" value="1"/>
</dbReference>
<dbReference type="HAMAP" id="MF_00376">
    <property type="entry name" value="Dephospho_CoA_kinase"/>
    <property type="match status" value="1"/>
</dbReference>
<keyword evidence="5 8" id="KW-0418">Kinase</keyword>
<keyword evidence="2 8" id="KW-0963">Cytoplasm</keyword>
<dbReference type="AlphaFoldDB" id="A0A0D2JCM6"/>
<dbReference type="PANTHER" id="PTHR10695:SF46">
    <property type="entry name" value="BIFUNCTIONAL COENZYME A SYNTHASE-RELATED"/>
    <property type="match status" value="1"/>
</dbReference>
<dbReference type="GO" id="GO:0005524">
    <property type="term" value="F:ATP binding"/>
    <property type="evidence" value="ECO:0007669"/>
    <property type="project" value="UniProtKB-UniRule"/>
</dbReference>
<dbReference type="InterPro" id="IPR001977">
    <property type="entry name" value="Depp_CoAkinase"/>
</dbReference>
<dbReference type="GO" id="GO:0004140">
    <property type="term" value="F:dephospho-CoA kinase activity"/>
    <property type="evidence" value="ECO:0007669"/>
    <property type="project" value="UniProtKB-UniRule"/>
</dbReference>
<comment type="pathway">
    <text evidence="8">Cofactor biosynthesis; coenzyme A biosynthesis; CoA from (R)-pantothenate: step 5/5.</text>
</comment>
<evidence type="ECO:0000256" key="5">
    <source>
        <dbReference type="ARBA" id="ARBA00022777"/>
    </source>
</evidence>
<dbReference type="SUPFAM" id="SSF52540">
    <property type="entry name" value="P-loop containing nucleoside triphosphate hydrolases"/>
    <property type="match status" value="1"/>
</dbReference>
<comment type="catalytic activity">
    <reaction evidence="8">
        <text>3'-dephospho-CoA + ATP = ADP + CoA + H(+)</text>
        <dbReference type="Rhea" id="RHEA:18245"/>
        <dbReference type="ChEBI" id="CHEBI:15378"/>
        <dbReference type="ChEBI" id="CHEBI:30616"/>
        <dbReference type="ChEBI" id="CHEBI:57287"/>
        <dbReference type="ChEBI" id="CHEBI:57328"/>
        <dbReference type="ChEBI" id="CHEBI:456216"/>
        <dbReference type="EC" id="2.7.1.24"/>
    </reaction>
</comment>
<dbReference type="UniPathway" id="UPA00241">
    <property type="reaction ID" value="UER00356"/>
</dbReference>
<evidence type="ECO:0000313" key="11">
    <source>
        <dbReference type="Proteomes" id="UP000032233"/>
    </source>
</evidence>
<dbReference type="CDD" id="cd02022">
    <property type="entry name" value="DPCK"/>
    <property type="match status" value="1"/>
</dbReference>
<keyword evidence="4 8" id="KW-0547">Nucleotide-binding</keyword>
<evidence type="ECO:0000256" key="9">
    <source>
        <dbReference type="NCBIfam" id="TIGR00152"/>
    </source>
</evidence>
<protein>
    <recommendedName>
        <fullName evidence="8 9">Dephospho-CoA kinase</fullName>
        <ecNumber evidence="8 9">2.7.1.24</ecNumber>
    </recommendedName>
    <alternativeName>
        <fullName evidence="8">Dephosphocoenzyme A kinase</fullName>
    </alternativeName>
</protein>
<dbReference type="Gene3D" id="3.40.50.300">
    <property type="entry name" value="P-loop containing nucleotide triphosphate hydrolases"/>
    <property type="match status" value="1"/>
</dbReference>
<evidence type="ECO:0000256" key="8">
    <source>
        <dbReference type="HAMAP-Rule" id="MF_00376"/>
    </source>
</evidence>
<dbReference type="InterPro" id="IPR027417">
    <property type="entry name" value="P-loop_NTPase"/>
</dbReference>
<dbReference type="EMBL" id="AZAC01000001">
    <property type="protein sequence ID" value="KIX15899.1"/>
    <property type="molecule type" value="Genomic_DNA"/>
</dbReference>
<dbReference type="STRING" id="1429043.X474_01075"/>
<name>A0A0D2JCM6_9BACT</name>
<evidence type="ECO:0000313" key="10">
    <source>
        <dbReference type="EMBL" id="KIX15899.1"/>
    </source>
</evidence>
<dbReference type="OrthoDB" id="9812943at2"/>
<gene>
    <name evidence="8" type="primary">coaE</name>
    <name evidence="10" type="ORF">X474_01075</name>
</gene>
<accession>A0A0D2JCM6</accession>
<evidence type="ECO:0000256" key="2">
    <source>
        <dbReference type="ARBA" id="ARBA00022490"/>
    </source>
</evidence>
<dbReference type="FunFam" id="3.40.50.300:FF:000991">
    <property type="entry name" value="Dephospho-CoA kinase"/>
    <property type="match status" value="1"/>
</dbReference>
<dbReference type="PATRIC" id="fig|1429043.3.peg.228"/>
<comment type="caution">
    <text evidence="10">The sequence shown here is derived from an EMBL/GenBank/DDBJ whole genome shotgun (WGS) entry which is preliminary data.</text>
</comment>
<dbReference type="Proteomes" id="UP000032233">
    <property type="component" value="Unassembled WGS sequence"/>
</dbReference>
<keyword evidence="6 8" id="KW-0067">ATP-binding</keyword>
<dbReference type="PANTHER" id="PTHR10695">
    <property type="entry name" value="DEPHOSPHO-COA KINASE-RELATED"/>
    <property type="match status" value="1"/>
</dbReference>
<dbReference type="GO" id="GO:0005737">
    <property type="term" value="C:cytoplasm"/>
    <property type="evidence" value="ECO:0007669"/>
    <property type="project" value="UniProtKB-SubCell"/>
</dbReference>